<keyword evidence="3 7" id="KW-0694">RNA-binding</keyword>
<dbReference type="RefSeq" id="WP_024731690.1">
    <property type="nucleotide sequence ID" value="NZ_BAABYU010000001.1"/>
</dbReference>
<evidence type="ECO:0000256" key="4">
    <source>
        <dbReference type="ARBA" id="ARBA00022980"/>
    </source>
</evidence>
<dbReference type="NCBIfam" id="TIGR00158">
    <property type="entry name" value="L9"/>
    <property type="match status" value="1"/>
</dbReference>
<evidence type="ECO:0000313" key="11">
    <source>
        <dbReference type="Proteomes" id="UP000261080"/>
    </source>
</evidence>
<evidence type="ECO:0000256" key="1">
    <source>
        <dbReference type="ARBA" id="ARBA00010605"/>
    </source>
</evidence>
<dbReference type="AlphaFoldDB" id="A0A3E3K355"/>
<dbReference type="SUPFAM" id="SSF55653">
    <property type="entry name" value="Ribosomal protein L9 C-domain"/>
    <property type="match status" value="1"/>
</dbReference>
<dbReference type="GO" id="GO:0019843">
    <property type="term" value="F:rRNA binding"/>
    <property type="evidence" value="ECO:0007669"/>
    <property type="project" value="UniProtKB-UniRule"/>
</dbReference>
<evidence type="ECO:0000256" key="7">
    <source>
        <dbReference type="HAMAP-Rule" id="MF_00503"/>
    </source>
</evidence>
<dbReference type="Pfam" id="PF03948">
    <property type="entry name" value="Ribosomal_L9_C"/>
    <property type="match status" value="1"/>
</dbReference>
<dbReference type="GeneID" id="97191686"/>
<dbReference type="InterPro" id="IPR009027">
    <property type="entry name" value="Ribosomal_bL9/RNase_H1_N"/>
</dbReference>
<feature type="domain" description="Large ribosomal subunit protein bL9 C-terminal" evidence="9">
    <location>
        <begin position="63"/>
        <end position="148"/>
    </location>
</feature>
<reference evidence="10 11" key="1">
    <citation type="submission" date="2018-08" db="EMBL/GenBank/DDBJ databases">
        <title>A genome reference for cultivated species of the human gut microbiota.</title>
        <authorList>
            <person name="Zou Y."/>
            <person name="Xue W."/>
            <person name="Luo G."/>
        </authorList>
    </citation>
    <scope>NUCLEOTIDE SEQUENCE [LARGE SCALE GENOMIC DNA]</scope>
    <source>
        <strain evidence="10 11">AF37-2AT</strain>
    </source>
</reference>
<keyword evidence="2 7" id="KW-0699">rRNA-binding</keyword>
<evidence type="ECO:0000256" key="3">
    <source>
        <dbReference type="ARBA" id="ARBA00022884"/>
    </source>
</evidence>
<dbReference type="SUPFAM" id="SSF55658">
    <property type="entry name" value="L9 N-domain-like"/>
    <property type="match status" value="1"/>
</dbReference>
<dbReference type="InterPro" id="IPR020594">
    <property type="entry name" value="Ribosomal_bL9_bac/chp"/>
</dbReference>
<proteinExistence type="inferred from homology"/>
<dbReference type="GO" id="GO:0003735">
    <property type="term" value="F:structural constituent of ribosome"/>
    <property type="evidence" value="ECO:0007669"/>
    <property type="project" value="InterPro"/>
</dbReference>
<keyword evidence="4 7" id="KW-0689">Ribosomal protein</keyword>
<protein>
    <recommendedName>
        <fullName evidence="6 7">Large ribosomal subunit protein bL9</fullName>
    </recommendedName>
</protein>
<organism evidence="10 11">
    <name type="scientific">Sellimonas intestinalis</name>
    <dbReference type="NCBI Taxonomy" id="1653434"/>
    <lineage>
        <taxon>Bacteria</taxon>
        <taxon>Bacillati</taxon>
        <taxon>Bacillota</taxon>
        <taxon>Clostridia</taxon>
        <taxon>Lachnospirales</taxon>
        <taxon>Lachnospiraceae</taxon>
        <taxon>Sellimonas</taxon>
    </lineage>
</organism>
<dbReference type="InterPro" id="IPR036791">
    <property type="entry name" value="Ribosomal_bL9_C_sf"/>
</dbReference>
<dbReference type="HAMAP" id="MF_00503">
    <property type="entry name" value="Ribosomal_bL9"/>
    <property type="match status" value="1"/>
</dbReference>
<evidence type="ECO:0000256" key="5">
    <source>
        <dbReference type="ARBA" id="ARBA00023274"/>
    </source>
</evidence>
<comment type="similarity">
    <text evidence="1 7">Belongs to the bacterial ribosomal protein bL9 family.</text>
</comment>
<dbReference type="Pfam" id="PF01281">
    <property type="entry name" value="Ribosomal_L9_N"/>
    <property type="match status" value="1"/>
</dbReference>
<dbReference type="InterPro" id="IPR036935">
    <property type="entry name" value="Ribosomal_bL9_N_sf"/>
</dbReference>
<evidence type="ECO:0000256" key="2">
    <source>
        <dbReference type="ARBA" id="ARBA00022730"/>
    </source>
</evidence>
<keyword evidence="11" id="KW-1185">Reference proteome</keyword>
<keyword evidence="5 7" id="KW-0687">Ribonucleoprotein</keyword>
<dbReference type="OrthoDB" id="9788336at2"/>
<dbReference type="InterPro" id="IPR000244">
    <property type="entry name" value="Ribosomal_bL9"/>
</dbReference>
<gene>
    <name evidence="7" type="primary">rplI</name>
    <name evidence="10" type="ORF">DW016_07090</name>
</gene>
<dbReference type="InterPro" id="IPR020069">
    <property type="entry name" value="Ribosomal_bL9_C"/>
</dbReference>
<dbReference type="GO" id="GO:1990904">
    <property type="term" value="C:ribonucleoprotein complex"/>
    <property type="evidence" value="ECO:0007669"/>
    <property type="project" value="UniProtKB-KW"/>
</dbReference>
<dbReference type="EMBL" id="QVLX01000003">
    <property type="protein sequence ID" value="RGE87867.1"/>
    <property type="molecule type" value="Genomic_DNA"/>
</dbReference>
<dbReference type="PANTHER" id="PTHR21368">
    <property type="entry name" value="50S RIBOSOMAL PROTEIN L9"/>
    <property type="match status" value="1"/>
</dbReference>
<sequence>MKVILLQDIKSLGKKGEIVEVRDGYARNVLLKKNQGVEATGKNLNDLKLQKANDAKIAQEQLEAAQALKAEIEAEDKKVILKMKTGEGGRTFGSISSKEIAAAVKEQLGYDIDKKKIQMKEPVKSLGMHLIQVRLHTKVTAELKVSVQEA</sequence>
<evidence type="ECO:0000259" key="9">
    <source>
        <dbReference type="Pfam" id="PF03948"/>
    </source>
</evidence>
<dbReference type="InterPro" id="IPR020070">
    <property type="entry name" value="Ribosomal_bL9_N"/>
</dbReference>
<accession>A0A3E3K355</accession>
<comment type="function">
    <text evidence="7">Binds to the 23S rRNA.</text>
</comment>
<comment type="caution">
    <text evidence="10">The sequence shown here is derived from an EMBL/GenBank/DDBJ whole genome shotgun (WGS) entry which is preliminary data.</text>
</comment>
<evidence type="ECO:0000259" key="8">
    <source>
        <dbReference type="Pfam" id="PF01281"/>
    </source>
</evidence>
<evidence type="ECO:0000313" key="10">
    <source>
        <dbReference type="EMBL" id="RGE87867.1"/>
    </source>
</evidence>
<dbReference type="GO" id="GO:0005840">
    <property type="term" value="C:ribosome"/>
    <property type="evidence" value="ECO:0007669"/>
    <property type="project" value="UniProtKB-KW"/>
</dbReference>
<dbReference type="Proteomes" id="UP000261080">
    <property type="component" value="Unassembled WGS sequence"/>
</dbReference>
<name>A0A3E3K355_9FIRM</name>
<evidence type="ECO:0000256" key="6">
    <source>
        <dbReference type="ARBA" id="ARBA00035292"/>
    </source>
</evidence>
<dbReference type="Gene3D" id="3.10.430.100">
    <property type="entry name" value="Ribosomal protein L9, C-terminal domain"/>
    <property type="match status" value="1"/>
</dbReference>
<dbReference type="GO" id="GO:0006412">
    <property type="term" value="P:translation"/>
    <property type="evidence" value="ECO:0007669"/>
    <property type="project" value="UniProtKB-UniRule"/>
</dbReference>
<feature type="domain" description="Ribosomal protein L9" evidence="8">
    <location>
        <begin position="1"/>
        <end position="46"/>
    </location>
</feature>
<dbReference type="Gene3D" id="3.40.5.10">
    <property type="entry name" value="Ribosomal protein L9, N-terminal domain"/>
    <property type="match status" value="1"/>
</dbReference>